<evidence type="ECO:0000313" key="1">
    <source>
        <dbReference type="EMBL" id="CEQ05421.1"/>
    </source>
</evidence>
<gene>
    <name evidence="1" type="ORF">R28058_31121</name>
</gene>
<dbReference type="OrthoDB" id="1753016at2"/>
<proteinExistence type="predicted"/>
<accession>A0A0C7GBI4</accession>
<dbReference type="RefSeq" id="WP_055343191.1">
    <property type="nucleotide sequence ID" value="NZ_CDNI01000025.1"/>
</dbReference>
<dbReference type="EMBL" id="CEKZ01000025">
    <property type="protein sequence ID" value="CEQ05421.1"/>
    <property type="molecule type" value="Genomic_DNA"/>
</dbReference>
<dbReference type="Proteomes" id="UP000049127">
    <property type="component" value="Unassembled WGS sequence"/>
</dbReference>
<sequence length="97" mass="11477">MINIIYIYPNIKFINKEINICRIIDNKIKETLIIFGKKDNNNLNIYITNTMTGDNILIKKENDIDKVKNFIVSRENEIKSLKSLEKIEKYILNEISE</sequence>
<protein>
    <submittedName>
        <fullName evidence="1">Uncharacterized protein</fullName>
    </submittedName>
</protein>
<dbReference type="AlphaFoldDB" id="A0A0C7GBI4"/>
<name>A0A0C7GBI4_PARSO</name>
<organism evidence="1 2">
    <name type="scientific">Paraclostridium sordellii</name>
    <name type="common">Clostridium sordellii</name>
    <dbReference type="NCBI Taxonomy" id="1505"/>
    <lineage>
        <taxon>Bacteria</taxon>
        <taxon>Bacillati</taxon>
        <taxon>Bacillota</taxon>
        <taxon>Clostridia</taxon>
        <taxon>Peptostreptococcales</taxon>
        <taxon>Peptostreptococcaceae</taxon>
        <taxon>Paraclostridium</taxon>
    </lineage>
</organism>
<reference evidence="1 2" key="1">
    <citation type="submission" date="2015-01" db="EMBL/GenBank/DDBJ databases">
        <authorList>
            <person name="Aslett A.Martin."/>
            <person name="De Silva Nishadi"/>
        </authorList>
    </citation>
    <scope>NUCLEOTIDE SEQUENCE [LARGE SCALE GENOMIC DNA]</scope>
    <source>
        <strain evidence="1 2">R28058</strain>
    </source>
</reference>
<evidence type="ECO:0000313" key="2">
    <source>
        <dbReference type="Proteomes" id="UP000049127"/>
    </source>
</evidence>